<dbReference type="GO" id="GO:0016829">
    <property type="term" value="F:lyase activity"/>
    <property type="evidence" value="ECO:0007669"/>
    <property type="project" value="UniProtKB-KW"/>
</dbReference>
<feature type="domain" description="Pyruvate carboxyltransferase" evidence="4">
    <location>
        <begin position="20"/>
        <end position="287"/>
    </location>
</feature>
<protein>
    <submittedName>
        <fullName evidence="5">Hydroxymethylglutaryl-CoA lyase</fullName>
    </submittedName>
</protein>
<organism evidence="5 6">
    <name type="scientific">Skermanella cutis</name>
    <dbReference type="NCBI Taxonomy" id="2775420"/>
    <lineage>
        <taxon>Bacteria</taxon>
        <taxon>Pseudomonadati</taxon>
        <taxon>Pseudomonadota</taxon>
        <taxon>Alphaproteobacteria</taxon>
        <taxon>Rhodospirillales</taxon>
        <taxon>Azospirillaceae</taxon>
        <taxon>Skermanella</taxon>
    </lineage>
</organism>
<dbReference type="Proteomes" id="UP000595197">
    <property type="component" value="Plasmid pTT6-1"/>
</dbReference>
<evidence type="ECO:0000256" key="2">
    <source>
        <dbReference type="ARBA" id="ARBA00022723"/>
    </source>
</evidence>
<reference evidence="5" key="1">
    <citation type="submission" date="2021-02" db="EMBL/GenBank/DDBJ databases">
        <title>Skermanella TT6 skin isolate.</title>
        <authorList>
            <person name="Lee K."/>
            <person name="Ganzorig M."/>
        </authorList>
    </citation>
    <scope>NUCLEOTIDE SEQUENCE</scope>
    <source>
        <strain evidence="5">TT6</strain>
    </source>
</reference>
<dbReference type="NCBIfam" id="NF004283">
    <property type="entry name" value="PRK05692.1"/>
    <property type="match status" value="1"/>
</dbReference>
<dbReference type="RefSeq" id="WP_201082735.1">
    <property type="nucleotide sequence ID" value="NZ_CP067421.1"/>
</dbReference>
<evidence type="ECO:0000256" key="3">
    <source>
        <dbReference type="ARBA" id="ARBA00023239"/>
    </source>
</evidence>
<dbReference type="PANTHER" id="PTHR42738:SF7">
    <property type="entry name" value="HYDROXYMETHYLGLUTARYL-COA LYASE"/>
    <property type="match status" value="1"/>
</dbReference>
<name>A0ABX7BFU0_9PROT</name>
<evidence type="ECO:0000259" key="4">
    <source>
        <dbReference type="PROSITE" id="PS50991"/>
    </source>
</evidence>
<dbReference type="InterPro" id="IPR043594">
    <property type="entry name" value="HMGL"/>
</dbReference>
<dbReference type="PANTHER" id="PTHR42738">
    <property type="entry name" value="HYDROXYMETHYLGLUTARYL-COA LYASE"/>
    <property type="match status" value="1"/>
</dbReference>
<evidence type="ECO:0000256" key="1">
    <source>
        <dbReference type="ARBA" id="ARBA00009405"/>
    </source>
</evidence>
<keyword evidence="3 5" id="KW-0456">Lyase</keyword>
<dbReference type="Pfam" id="PF00682">
    <property type="entry name" value="HMGL-like"/>
    <property type="match status" value="1"/>
</dbReference>
<dbReference type="InterPro" id="IPR000891">
    <property type="entry name" value="PYR_CT"/>
</dbReference>
<keyword evidence="6" id="KW-1185">Reference proteome</keyword>
<keyword evidence="2" id="KW-0479">Metal-binding</keyword>
<proteinExistence type="inferred from homology"/>
<accession>A0ABX7BFU0</accession>
<dbReference type="Gene3D" id="3.20.20.70">
    <property type="entry name" value="Aldolase class I"/>
    <property type="match status" value="1"/>
</dbReference>
<evidence type="ECO:0000313" key="6">
    <source>
        <dbReference type="Proteomes" id="UP000595197"/>
    </source>
</evidence>
<dbReference type="EMBL" id="CP067421">
    <property type="protein sequence ID" value="QQP93270.1"/>
    <property type="molecule type" value="Genomic_DNA"/>
</dbReference>
<dbReference type="InterPro" id="IPR013785">
    <property type="entry name" value="Aldolase_TIM"/>
</dbReference>
<dbReference type="PROSITE" id="PS50991">
    <property type="entry name" value="PYR_CT"/>
    <property type="match status" value="1"/>
</dbReference>
<comment type="similarity">
    <text evidence="1">Belongs to the HMG-CoA lyase family.</text>
</comment>
<dbReference type="CDD" id="cd07938">
    <property type="entry name" value="DRE_TIM_HMGL"/>
    <property type="match status" value="1"/>
</dbReference>
<sequence>MQVRTPNDQKIRMEGFPAEVTVIDVGPRDGLQSEPGWIPTEEKIALIDGLVDAGIRQLEATSFVSPRAVPQMRDAAEVIAGVDRSKGAVLTALVPNARGAERAAAAGIDAMVVFLSASESHNRKNVNRSVAQSLDGFGEVCGVAGEAGIPVYGAIATSFGCPFEGSVPVSRIVDIAKAYRDLGITRLTLGDTTGMATPPIVKATCRALRRELPETEVTLHFHNTRGVGLACVYAGLEEGVTRYEASIGGLGGCPFAPGATGNICTEDLVYLLDECGVRSGVDLARLVEVSRRLERVVGRTLPGQVMKAGPRLSLYPVDSVATACG</sequence>
<geneLocation type="plasmid" evidence="5 6">
    <name>pTT6-1</name>
</geneLocation>
<keyword evidence="5" id="KW-0614">Plasmid</keyword>
<gene>
    <name evidence="5" type="ORF">IGS68_29585</name>
</gene>
<evidence type="ECO:0000313" key="5">
    <source>
        <dbReference type="EMBL" id="QQP93270.1"/>
    </source>
</evidence>
<dbReference type="SUPFAM" id="SSF51569">
    <property type="entry name" value="Aldolase"/>
    <property type="match status" value="1"/>
</dbReference>